<evidence type="ECO:0000313" key="4">
    <source>
        <dbReference type="Proteomes" id="UP000321892"/>
    </source>
</evidence>
<reference evidence="3 4" key="1">
    <citation type="submission" date="2019-07" db="EMBL/GenBank/DDBJ databases">
        <title>Complete Genome Sequence of Leptotrichia hofstadii Strain JCM16775.</title>
        <authorList>
            <person name="Watanabe S."/>
            <person name="Cui L."/>
        </authorList>
    </citation>
    <scope>NUCLEOTIDE SEQUENCE [LARGE SCALE GENOMIC DNA]</scope>
    <source>
        <strain evidence="3 4">JCM16775</strain>
    </source>
</reference>
<dbReference type="GO" id="GO:0009307">
    <property type="term" value="P:DNA restriction-modification system"/>
    <property type="evidence" value="ECO:0007669"/>
    <property type="project" value="UniProtKB-KW"/>
</dbReference>
<evidence type="ECO:0000256" key="2">
    <source>
        <dbReference type="ARBA" id="ARBA00023125"/>
    </source>
</evidence>
<dbReference type="Proteomes" id="UP000321892">
    <property type="component" value="Chromosome"/>
</dbReference>
<dbReference type="PANTHER" id="PTHR30408:SF12">
    <property type="entry name" value="TYPE I RESTRICTION ENZYME MJAVIII SPECIFICITY SUBUNIT"/>
    <property type="match status" value="1"/>
</dbReference>
<dbReference type="PANTHER" id="PTHR30408">
    <property type="entry name" value="TYPE-1 RESTRICTION ENZYME ECOKI SPECIFICITY PROTEIN"/>
    <property type="match status" value="1"/>
</dbReference>
<dbReference type="Gene3D" id="3.90.220.20">
    <property type="entry name" value="DNA methylase specificity domains"/>
    <property type="match status" value="1"/>
</dbReference>
<protein>
    <submittedName>
        <fullName evidence="3">Uncharacterized protein</fullName>
    </submittedName>
</protein>
<dbReference type="AlphaFoldDB" id="A0A510JFG1"/>
<evidence type="ECO:0000256" key="1">
    <source>
        <dbReference type="ARBA" id="ARBA00022747"/>
    </source>
</evidence>
<gene>
    <name evidence="3" type="ORF">JCM16775_0701</name>
</gene>
<sequence length="248" mass="28779">MKGGLDYDYCTFEQLKAINNQNNKFETFANNRDLRFSSKFHRDSGKFVMNELTKTDYKKLKNFISEPIVLGASISPSDFDENGSAYFLSMATIKSLEVELDDTQLVSDNYYAEKKQDKSIKINDIIIARSGVAIGKTAIVLNEFDGIFADFTMRIRMNAQHCIPMFAYYYFRSKYFQYLIEVNKKGVQNQNIFPSMIREFPIPNISLTEQAIIVKQIQEKIDKQNEIDNRIEKIQKTVMEIVEKSINL</sequence>
<dbReference type="RefSeq" id="WP_051254464.1">
    <property type="nucleotide sequence ID" value="NZ_AP019823.1"/>
</dbReference>
<dbReference type="InterPro" id="IPR044946">
    <property type="entry name" value="Restrct_endonuc_typeI_TRD_sf"/>
</dbReference>
<organism evidence="3 4">
    <name type="scientific">Leptotrichia hofstadii</name>
    <dbReference type="NCBI Taxonomy" id="157688"/>
    <lineage>
        <taxon>Bacteria</taxon>
        <taxon>Fusobacteriati</taxon>
        <taxon>Fusobacteriota</taxon>
        <taxon>Fusobacteriia</taxon>
        <taxon>Fusobacteriales</taxon>
        <taxon>Leptotrichiaceae</taxon>
        <taxon>Leptotrichia</taxon>
    </lineage>
</organism>
<dbReference type="InterPro" id="IPR052021">
    <property type="entry name" value="Type-I_RS_S_subunit"/>
</dbReference>
<keyword evidence="1" id="KW-0680">Restriction system</keyword>
<dbReference type="GO" id="GO:0003677">
    <property type="term" value="F:DNA binding"/>
    <property type="evidence" value="ECO:0007669"/>
    <property type="project" value="UniProtKB-KW"/>
</dbReference>
<keyword evidence="2" id="KW-0238">DNA-binding</keyword>
<keyword evidence="4" id="KW-1185">Reference proteome</keyword>
<name>A0A510JFG1_9FUSO</name>
<proteinExistence type="predicted"/>
<dbReference type="KEGG" id="lhf:JCM16775_0701"/>
<dbReference type="EMBL" id="AP019823">
    <property type="protein sequence ID" value="BBM37994.1"/>
    <property type="molecule type" value="Genomic_DNA"/>
</dbReference>
<accession>A0A510JFG1</accession>
<dbReference type="SUPFAM" id="SSF116734">
    <property type="entry name" value="DNA methylase specificity domain"/>
    <property type="match status" value="1"/>
</dbReference>
<evidence type="ECO:0000313" key="3">
    <source>
        <dbReference type="EMBL" id="BBM37994.1"/>
    </source>
</evidence>